<comment type="caution">
    <text evidence="1">The sequence shown here is derived from an EMBL/GenBank/DDBJ whole genome shotgun (WGS) entry which is preliminary data.</text>
</comment>
<accession>X1RCP4</accession>
<dbReference type="AlphaFoldDB" id="X1RCP4"/>
<sequence>MDKSCWQWINWVPCYDIGDTMHGRKVELMGWCPGCGKMRLRAPGYGHNKPLHILDTPHFEPDFKGTVTMLCPDPPGCGYQGSFYVDVPGRKVLVVREVCSKEVI</sequence>
<dbReference type="EMBL" id="BARW01000457">
    <property type="protein sequence ID" value="GAI64786.1"/>
    <property type="molecule type" value="Genomic_DNA"/>
</dbReference>
<evidence type="ECO:0000313" key="1">
    <source>
        <dbReference type="EMBL" id="GAI64786.1"/>
    </source>
</evidence>
<name>X1RCP4_9ZZZZ</name>
<reference evidence="1" key="1">
    <citation type="journal article" date="2014" name="Front. Microbiol.">
        <title>High frequency of phylogenetically diverse reductive dehalogenase-homologous genes in deep subseafloor sedimentary metagenomes.</title>
        <authorList>
            <person name="Kawai M."/>
            <person name="Futagami T."/>
            <person name="Toyoda A."/>
            <person name="Takaki Y."/>
            <person name="Nishi S."/>
            <person name="Hori S."/>
            <person name="Arai W."/>
            <person name="Tsubouchi T."/>
            <person name="Morono Y."/>
            <person name="Uchiyama I."/>
            <person name="Ito T."/>
            <person name="Fujiyama A."/>
            <person name="Inagaki F."/>
            <person name="Takami H."/>
        </authorList>
    </citation>
    <scope>NUCLEOTIDE SEQUENCE</scope>
    <source>
        <strain evidence="1">Expedition CK06-06</strain>
    </source>
</reference>
<proteinExistence type="predicted"/>
<gene>
    <name evidence="1" type="ORF">S12H4_02022</name>
</gene>
<organism evidence="1">
    <name type="scientific">marine sediment metagenome</name>
    <dbReference type="NCBI Taxonomy" id="412755"/>
    <lineage>
        <taxon>unclassified sequences</taxon>
        <taxon>metagenomes</taxon>
        <taxon>ecological metagenomes</taxon>
    </lineage>
</organism>
<protein>
    <submittedName>
        <fullName evidence="1">Uncharacterized protein</fullName>
    </submittedName>
</protein>